<dbReference type="AlphaFoldDB" id="A0A1G8YBX7"/>
<dbReference type="SUPFAM" id="SSF52172">
    <property type="entry name" value="CheY-like"/>
    <property type="match status" value="1"/>
</dbReference>
<evidence type="ECO:0000259" key="7">
    <source>
        <dbReference type="PROSITE" id="PS50110"/>
    </source>
</evidence>
<dbReference type="InterPro" id="IPR003593">
    <property type="entry name" value="AAA+_ATPase"/>
</dbReference>
<evidence type="ECO:0000313" key="9">
    <source>
        <dbReference type="Proteomes" id="UP000198510"/>
    </source>
</evidence>
<gene>
    <name evidence="8" type="ORF">SAMN05421823_101615</name>
</gene>
<accession>A0A1G8YBX7</accession>
<evidence type="ECO:0000256" key="1">
    <source>
        <dbReference type="ARBA" id="ARBA00022741"/>
    </source>
</evidence>
<dbReference type="Pfam" id="PF00072">
    <property type="entry name" value="Response_reg"/>
    <property type="match status" value="1"/>
</dbReference>
<dbReference type="InterPro" id="IPR009057">
    <property type="entry name" value="Homeodomain-like_sf"/>
</dbReference>
<evidence type="ECO:0000256" key="4">
    <source>
        <dbReference type="ARBA" id="ARBA00023163"/>
    </source>
</evidence>
<keyword evidence="8" id="KW-0238">DNA-binding</keyword>
<keyword evidence="9" id="KW-1185">Reference proteome</keyword>
<dbReference type="Gene3D" id="3.40.50.300">
    <property type="entry name" value="P-loop containing nucleotide triphosphate hydrolases"/>
    <property type="match status" value="1"/>
</dbReference>
<dbReference type="InterPro" id="IPR002078">
    <property type="entry name" value="Sigma_54_int"/>
</dbReference>
<protein>
    <submittedName>
        <fullName evidence="8">DNA-binding transcriptional response regulator, NtrC family, contains REC, AAA-type ATPase, and a Fis-type DNA-binding domains</fullName>
    </submittedName>
</protein>
<dbReference type="GO" id="GO:0006355">
    <property type="term" value="P:regulation of DNA-templated transcription"/>
    <property type="evidence" value="ECO:0007669"/>
    <property type="project" value="InterPro"/>
</dbReference>
<dbReference type="Gene3D" id="3.40.50.2300">
    <property type="match status" value="1"/>
</dbReference>
<keyword evidence="3" id="KW-0805">Transcription regulation</keyword>
<dbReference type="Gene3D" id="1.10.8.60">
    <property type="match status" value="1"/>
</dbReference>
<dbReference type="SMART" id="SM00448">
    <property type="entry name" value="REC"/>
    <property type="match status" value="1"/>
</dbReference>
<keyword evidence="5" id="KW-0597">Phosphoprotein</keyword>
<dbReference type="PROSITE" id="PS50045">
    <property type="entry name" value="SIGMA54_INTERACT_4"/>
    <property type="match status" value="1"/>
</dbReference>
<evidence type="ECO:0000256" key="2">
    <source>
        <dbReference type="ARBA" id="ARBA00022840"/>
    </source>
</evidence>
<evidence type="ECO:0000313" key="8">
    <source>
        <dbReference type="EMBL" id="SDJ99745.1"/>
    </source>
</evidence>
<dbReference type="CDD" id="cd00009">
    <property type="entry name" value="AAA"/>
    <property type="match status" value="1"/>
</dbReference>
<evidence type="ECO:0000259" key="6">
    <source>
        <dbReference type="PROSITE" id="PS50045"/>
    </source>
</evidence>
<dbReference type="GO" id="GO:0043565">
    <property type="term" value="F:sequence-specific DNA binding"/>
    <property type="evidence" value="ECO:0007669"/>
    <property type="project" value="InterPro"/>
</dbReference>
<dbReference type="PROSITE" id="PS50110">
    <property type="entry name" value="RESPONSE_REGULATORY"/>
    <property type="match status" value="1"/>
</dbReference>
<dbReference type="GO" id="GO:0000160">
    <property type="term" value="P:phosphorelay signal transduction system"/>
    <property type="evidence" value="ECO:0007669"/>
    <property type="project" value="InterPro"/>
</dbReference>
<dbReference type="Gene3D" id="1.10.10.60">
    <property type="entry name" value="Homeodomain-like"/>
    <property type="match status" value="1"/>
</dbReference>
<feature type="modified residue" description="4-aspartylphosphate" evidence="5">
    <location>
        <position position="59"/>
    </location>
</feature>
<dbReference type="PANTHER" id="PTHR32071:SF121">
    <property type="entry name" value="SIGMA L-DEPENDENT TRANSCRIPTIONAL REGULATOR YQIR-RELATED"/>
    <property type="match status" value="1"/>
</dbReference>
<dbReference type="Pfam" id="PF00158">
    <property type="entry name" value="Sigma54_activat"/>
    <property type="match status" value="1"/>
</dbReference>
<sequence length="452" mass="50786">MRPRATMKNTLLIIDDEKDIRHLLAKLLEYEGYEVLTTDKAKSGLQLLQEQPVQVVLCDVKLPDANGIALVKEIKTLSPETEVICLTAYGTIQDGVQAMKNGAFDYLVKGDDNNKIIPMVSKAEEKARLQFRIRELERRVAQTYDFDQIIGHSSLLQAAVQLARKVAPSEATVLLTGPTGTGKEVFAHAIHAASTRRHQAFVVVNCSAFGRDLLESELFGYRTGAFTGATKDKKGLFEEAHRGTLFLDEIGELNLDLQAKLLRVLESGAFLKVGDTKETQVDVRVIAATNRRLEEESLQGKFREDLFYRLSVFQLKLPSLNERTEDIPLLTEHFAAQFGRKTGKKINHIDRAYLEALKKHTWRGNIRELRNLVERSVILADGDTLTKDLLPLDFEALRPGVSTGLFDLHEVERRHIQQVLQHVHGNKTKAAALLGIGLSTLYRRMEEDQIEG</sequence>
<feature type="domain" description="Response regulatory" evidence="7">
    <location>
        <begin position="10"/>
        <end position="124"/>
    </location>
</feature>
<evidence type="ECO:0000256" key="3">
    <source>
        <dbReference type="ARBA" id="ARBA00023015"/>
    </source>
</evidence>
<dbReference type="SUPFAM" id="SSF52540">
    <property type="entry name" value="P-loop containing nucleoside triphosphate hydrolases"/>
    <property type="match status" value="1"/>
</dbReference>
<dbReference type="GO" id="GO:0005524">
    <property type="term" value="F:ATP binding"/>
    <property type="evidence" value="ECO:0007669"/>
    <property type="project" value="UniProtKB-KW"/>
</dbReference>
<dbReference type="SMART" id="SM00382">
    <property type="entry name" value="AAA"/>
    <property type="match status" value="1"/>
</dbReference>
<keyword evidence="2" id="KW-0067">ATP-binding</keyword>
<dbReference type="SUPFAM" id="SSF46689">
    <property type="entry name" value="Homeodomain-like"/>
    <property type="match status" value="1"/>
</dbReference>
<keyword evidence="4" id="KW-0804">Transcription</keyword>
<name>A0A1G8YBX7_9BACT</name>
<dbReference type="InterPro" id="IPR002197">
    <property type="entry name" value="HTH_Fis"/>
</dbReference>
<dbReference type="STRING" id="1075417.SAMN05421823_101615"/>
<dbReference type="Pfam" id="PF25601">
    <property type="entry name" value="AAA_lid_14"/>
    <property type="match status" value="1"/>
</dbReference>
<dbReference type="EMBL" id="FNFO01000001">
    <property type="protein sequence ID" value="SDJ99745.1"/>
    <property type="molecule type" value="Genomic_DNA"/>
</dbReference>
<reference evidence="8 9" key="1">
    <citation type="submission" date="2016-10" db="EMBL/GenBank/DDBJ databases">
        <authorList>
            <person name="de Groot N.N."/>
        </authorList>
    </citation>
    <scope>NUCLEOTIDE SEQUENCE [LARGE SCALE GENOMIC DNA]</scope>
    <source>
        <strain evidence="8 9">DSM 25186</strain>
    </source>
</reference>
<evidence type="ECO:0000256" key="5">
    <source>
        <dbReference type="PROSITE-ProRule" id="PRU00169"/>
    </source>
</evidence>
<feature type="domain" description="Sigma-54 factor interaction" evidence="6">
    <location>
        <begin position="149"/>
        <end position="378"/>
    </location>
</feature>
<keyword evidence="1" id="KW-0547">Nucleotide-binding</keyword>
<dbReference type="InterPro" id="IPR027417">
    <property type="entry name" value="P-loop_NTPase"/>
</dbReference>
<proteinExistence type="predicted"/>
<dbReference type="PRINTS" id="PR01590">
    <property type="entry name" value="HTHFIS"/>
</dbReference>
<dbReference type="Proteomes" id="UP000198510">
    <property type="component" value="Unassembled WGS sequence"/>
</dbReference>
<dbReference type="InterPro" id="IPR058031">
    <property type="entry name" value="AAA_lid_NorR"/>
</dbReference>
<dbReference type="Pfam" id="PF02954">
    <property type="entry name" value="HTH_8"/>
    <property type="match status" value="1"/>
</dbReference>
<dbReference type="PANTHER" id="PTHR32071">
    <property type="entry name" value="TRANSCRIPTIONAL REGULATORY PROTEIN"/>
    <property type="match status" value="1"/>
</dbReference>
<dbReference type="InterPro" id="IPR011006">
    <property type="entry name" value="CheY-like_superfamily"/>
</dbReference>
<dbReference type="InterPro" id="IPR001789">
    <property type="entry name" value="Sig_transdc_resp-reg_receiver"/>
</dbReference>
<dbReference type="RefSeq" id="WP_317042764.1">
    <property type="nucleotide sequence ID" value="NZ_FNFO01000001.1"/>
</dbReference>
<dbReference type="FunFam" id="3.40.50.300:FF:000006">
    <property type="entry name" value="DNA-binding transcriptional regulator NtrC"/>
    <property type="match status" value="1"/>
</dbReference>
<organism evidence="8 9">
    <name type="scientific">Catalinimonas alkaloidigena</name>
    <dbReference type="NCBI Taxonomy" id="1075417"/>
    <lineage>
        <taxon>Bacteria</taxon>
        <taxon>Pseudomonadati</taxon>
        <taxon>Bacteroidota</taxon>
        <taxon>Cytophagia</taxon>
        <taxon>Cytophagales</taxon>
        <taxon>Catalimonadaceae</taxon>
        <taxon>Catalinimonas</taxon>
    </lineage>
</organism>